<proteinExistence type="inferred from homology"/>
<evidence type="ECO:0000313" key="6">
    <source>
        <dbReference type="EMBL" id="MCE5974964.1"/>
    </source>
</evidence>
<dbReference type="RefSeq" id="WP_233677899.1">
    <property type="nucleotide sequence ID" value="NZ_JAJUOS010000015.1"/>
</dbReference>
<reference evidence="6 7" key="1">
    <citation type="submission" date="2021-12" db="EMBL/GenBank/DDBJ databases">
        <title>Sinirhodobacter sp. WL0062 is a bacterium isolated from seawater.</title>
        <authorList>
            <person name="Wang L."/>
            <person name="He W."/>
            <person name="Zhang D.-F."/>
        </authorList>
    </citation>
    <scope>NUCLEOTIDE SEQUENCE [LARGE SCALE GENOMIC DNA]</scope>
    <source>
        <strain evidence="6 7">WL0062</strain>
    </source>
</reference>
<dbReference type="InterPro" id="IPR036388">
    <property type="entry name" value="WH-like_DNA-bd_sf"/>
</dbReference>
<dbReference type="Gene3D" id="3.40.190.10">
    <property type="entry name" value="Periplasmic binding protein-like II"/>
    <property type="match status" value="2"/>
</dbReference>
<dbReference type="InterPro" id="IPR000847">
    <property type="entry name" value="LysR_HTH_N"/>
</dbReference>
<evidence type="ECO:0000313" key="7">
    <source>
        <dbReference type="Proteomes" id="UP001521181"/>
    </source>
</evidence>
<gene>
    <name evidence="6" type="ORF">LZA78_15890</name>
</gene>
<evidence type="ECO:0000256" key="2">
    <source>
        <dbReference type="ARBA" id="ARBA00023015"/>
    </source>
</evidence>
<evidence type="ECO:0000256" key="4">
    <source>
        <dbReference type="ARBA" id="ARBA00023163"/>
    </source>
</evidence>
<protein>
    <submittedName>
        <fullName evidence="6">LysR family transcriptional regulator</fullName>
    </submittedName>
</protein>
<dbReference type="PANTHER" id="PTHR30126">
    <property type="entry name" value="HTH-TYPE TRANSCRIPTIONAL REGULATOR"/>
    <property type="match status" value="1"/>
</dbReference>
<comment type="similarity">
    <text evidence="1">Belongs to the LysR transcriptional regulatory family.</text>
</comment>
<dbReference type="CDD" id="cd05466">
    <property type="entry name" value="PBP2_LTTR_substrate"/>
    <property type="match status" value="1"/>
</dbReference>
<dbReference type="Pfam" id="PF03466">
    <property type="entry name" value="LysR_substrate"/>
    <property type="match status" value="1"/>
</dbReference>
<feature type="domain" description="HTH lysR-type" evidence="5">
    <location>
        <begin position="20"/>
        <end position="77"/>
    </location>
</feature>
<name>A0ABS8YYU1_9RHOB</name>
<comment type="caution">
    <text evidence="6">The sequence shown here is derived from an EMBL/GenBank/DDBJ whole genome shotgun (WGS) entry which is preliminary data.</text>
</comment>
<keyword evidence="2" id="KW-0805">Transcription regulation</keyword>
<dbReference type="InterPro" id="IPR005119">
    <property type="entry name" value="LysR_subst-bd"/>
</dbReference>
<dbReference type="Gene3D" id="1.10.10.10">
    <property type="entry name" value="Winged helix-like DNA-binding domain superfamily/Winged helix DNA-binding domain"/>
    <property type="match status" value="1"/>
</dbReference>
<organism evidence="6 7">
    <name type="scientific">Rhodobacter flavimaris</name>
    <dbReference type="NCBI Taxonomy" id="2907145"/>
    <lineage>
        <taxon>Bacteria</taxon>
        <taxon>Pseudomonadati</taxon>
        <taxon>Pseudomonadota</taxon>
        <taxon>Alphaproteobacteria</taxon>
        <taxon>Rhodobacterales</taxon>
        <taxon>Rhodobacter group</taxon>
        <taxon>Rhodobacter</taxon>
    </lineage>
</organism>
<dbReference type="PROSITE" id="PS50931">
    <property type="entry name" value="HTH_LYSR"/>
    <property type="match status" value="1"/>
</dbReference>
<keyword evidence="4" id="KW-0804">Transcription</keyword>
<dbReference type="Proteomes" id="UP001521181">
    <property type="component" value="Unassembled WGS sequence"/>
</dbReference>
<dbReference type="Pfam" id="PF00126">
    <property type="entry name" value="HTH_1"/>
    <property type="match status" value="1"/>
</dbReference>
<dbReference type="SUPFAM" id="SSF53850">
    <property type="entry name" value="Periplasmic binding protein-like II"/>
    <property type="match status" value="1"/>
</dbReference>
<dbReference type="InterPro" id="IPR036390">
    <property type="entry name" value="WH_DNA-bd_sf"/>
</dbReference>
<evidence type="ECO:0000256" key="1">
    <source>
        <dbReference type="ARBA" id="ARBA00009437"/>
    </source>
</evidence>
<dbReference type="PANTHER" id="PTHR30126:SF40">
    <property type="entry name" value="HTH-TYPE TRANSCRIPTIONAL REGULATOR GLTR"/>
    <property type="match status" value="1"/>
</dbReference>
<sequence>MAEREFNDGPVGSTRRQPKVDIALLQTFHLVARTGSFSAAARELNLSYQSAANHVRRLEQMYGARLLETEQGSRRVTLTAQGKALHASLGEELDTILSRISVLLHDVRSVLRVGVPQALFHHFFPAILRDFREEAQDIDLAFFERDTLLESMMLEGALDAAVSERSFNQPAITQHELGSYRLALVWPRVWELNLAGGGFDQIIERPFISYEPGQALRTRSVDYLTRRTGRAPRVATSASGSTAVTQIIRAGLGFGVTPDWAVPDNDPEIDKLILHEIEPIRIWFSHTAFLGTNRYIRLLRKVCETHLGLN</sequence>
<dbReference type="EMBL" id="JAJUOS010000015">
    <property type="protein sequence ID" value="MCE5974964.1"/>
    <property type="molecule type" value="Genomic_DNA"/>
</dbReference>
<evidence type="ECO:0000259" key="5">
    <source>
        <dbReference type="PROSITE" id="PS50931"/>
    </source>
</evidence>
<evidence type="ECO:0000256" key="3">
    <source>
        <dbReference type="ARBA" id="ARBA00023125"/>
    </source>
</evidence>
<accession>A0ABS8YYU1</accession>
<dbReference type="SUPFAM" id="SSF46785">
    <property type="entry name" value="Winged helix' DNA-binding domain"/>
    <property type="match status" value="1"/>
</dbReference>
<keyword evidence="7" id="KW-1185">Reference proteome</keyword>
<keyword evidence="3" id="KW-0238">DNA-binding</keyword>